<dbReference type="GO" id="GO:0016020">
    <property type="term" value="C:membrane"/>
    <property type="evidence" value="ECO:0007669"/>
    <property type="project" value="UniProtKB-SubCell"/>
</dbReference>
<dbReference type="PANTHER" id="PTHR11266">
    <property type="entry name" value="PEROXISOMAL MEMBRANE PROTEIN 2, PXMP2 MPV17"/>
    <property type="match status" value="1"/>
</dbReference>
<proteinExistence type="inferred from homology"/>
<keyword evidence="4 6" id="KW-1133">Transmembrane helix</keyword>
<evidence type="ECO:0000256" key="2">
    <source>
        <dbReference type="ARBA" id="ARBA00006824"/>
    </source>
</evidence>
<evidence type="ECO:0000256" key="6">
    <source>
        <dbReference type="RuleBase" id="RU363053"/>
    </source>
</evidence>
<feature type="transmembrane region" description="Helical" evidence="6">
    <location>
        <begin position="204"/>
        <end position="223"/>
    </location>
</feature>
<reference evidence="7 8" key="1">
    <citation type="journal article" date="2014" name="Genome Announc.">
        <title>Draft genome sequence of the pathogenic fungus Scedosporium apiospermum.</title>
        <authorList>
            <person name="Vandeputte P."/>
            <person name="Ghamrawi S."/>
            <person name="Rechenmann M."/>
            <person name="Iltis A."/>
            <person name="Giraud S."/>
            <person name="Fleury M."/>
            <person name="Thornton C."/>
            <person name="Delhaes L."/>
            <person name="Meyer W."/>
            <person name="Papon N."/>
            <person name="Bouchara J.P."/>
        </authorList>
    </citation>
    <scope>NUCLEOTIDE SEQUENCE [LARGE SCALE GENOMIC DNA]</scope>
    <source>
        <strain evidence="7 8">IHEM 14462</strain>
    </source>
</reference>
<dbReference type="Proteomes" id="UP000028545">
    <property type="component" value="Unassembled WGS sequence"/>
</dbReference>
<keyword evidence="8" id="KW-1185">Reference proteome</keyword>
<comment type="subcellular location">
    <subcellularLocation>
        <location evidence="1">Membrane</location>
        <topology evidence="1">Multi-pass membrane protein</topology>
    </subcellularLocation>
</comment>
<dbReference type="AlphaFoldDB" id="A0A084GHG8"/>
<evidence type="ECO:0008006" key="9">
    <source>
        <dbReference type="Google" id="ProtNLM"/>
    </source>
</evidence>
<protein>
    <recommendedName>
        <fullName evidence="9">Protein sym1</fullName>
    </recommendedName>
</protein>
<dbReference type="InterPro" id="IPR007248">
    <property type="entry name" value="Mpv17_PMP22"/>
</dbReference>
<dbReference type="VEuPathDB" id="FungiDB:SAPIO_CDS0074"/>
<dbReference type="GeneID" id="27718226"/>
<evidence type="ECO:0000313" key="8">
    <source>
        <dbReference type="Proteomes" id="UP000028545"/>
    </source>
</evidence>
<comment type="similarity">
    <text evidence="2 6">Belongs to the peroxisomal membrane protein PXMP2/4 family.</text>
</comment>
<evidence type="ECO:0000256" key="4">
    <source>
        <dbReference type="ARBA" id="ARBA00022989"/>
    </source>
</evidence>
<dbReference type="OrthoDB" id="10267969at2759"/>
<accession>A0A084GHG8</accession>
<feature type="transmembrane region" description="Helical" evidence="6">
    <location>
        <begin position="54"/>
        <end position="75"/>
    </location>
</feature>
<dbReference type="PANTHER" id="PTHR11266:SF50">
    <property type="entry name" value="VACUOLAR MEMBRANE PROTEIN YOR292C"/>
    <property type="match status" value="1"/>
</dbReference>
<comment type="caution">
    <text evidence="7">The sequence shown here is derived from an EMBL/GenBank/DDBJ whole genome shotgun (WGS) entry which is preliminary data.</text>
</comment>
<name>A0A084GHG8_PSEDA</name>
<keyword evidence="3 6" id="KW-0812">Transmembrane</keyword>
<dbReference type="EMBL" id="JOWA01000011">
    <property type="protein sequence ID" value="KEZ46780.1"/>
    <property type="molecule type" value="Genomic_DNA"/>
</dbReference>
<feature type="transmembrane region" description="Helical" evidence="6">
    <location>
        <begin position="20"/>
        <end position="42"/>
    </location>
</feature>
<evidence type="ECO:0000256" key="5">
    <source>
        <dbReference type="ARBA" id="ARBA00023136"/>
    </source>
</evidence>
<keyword evidence="5 6" id="KW-0472">Membrane</keyword>
<gene>
    <name evidence="7" type="ORF">SAPIO_CDS0074</name>
</gene>
<dbReference type="RefSeq" id="XP_016646579.1">
    <property type="nucleotide sequence ID" value="XM_016782946.1"/>
</dbReference>
<feature type="transmembrane region" description="Helical" evidence="6">
    <location>
        <begin position="229"/>
        <end position="249"/>
    </location>
</feature>
<evidence type="ECO:0000256" key="1">
    <source>
        <dbReference type="ARBA" id="ARBA00004141"/>
    </source>
</evidence>
<dbReference type="OMA" id="FRVMPIQ"/>
<evidence type="ECO:0000313" key="7">
    <source>
        <dbReference type="EMBL" id="KEZ46780.1"/>
    </source>
</evidence>
<dbReference type="Pfam" id="PF04117">
    <property type="entry name" value="Mpv17_PMP22"/>
    <property type="match status" value="1"/>
</dbReference>
<feature type="transmembrane region" description="Helical" evidence="6">
    <location>
        <begin position="172"/>
        <end position="192"/>
    </location>
</feature>
<dbReference type="KEGG" id="sapo:SAPIO_CDS0074"/>
<organism evidence="7 8">
    <name type="scientific">Pseudallescheria apiosperma</name>
    <name type="common">Scedosporium apiospermum</name>
    <dbReference type="NCBI Taxonomy" id="563466"/>
    <lineage>
        <taxon>Eukaryota</taxon>
        <taxon>Fungi</taxon>
        <taxon>Dikarya</taxon>
        <taxon>Ascomycota</taxon>
        <taxon>Pezizomycotina</taxon>
        <taxon>Sordariomycetes</taxon>
        <taxon>Hypocreomycetidae</taxon>
        <taxon>Microascales</taxon>
        <taxon>Microascaceae</taxon>
        <taxon>Scedosporium</taxon>
    </lineage>
</organism>
<evidence type="ECO:0000256" key="3">
    <source>
        <dbReference type="ARBA" id="ARBA00022692"/>
    </source>
</evidence>
<dbReference type="HOGENOM" id="CLU_049109_8_0_1"/>
<dbReference type="GO" id="GO:0005739">
    <property type="term" value="C:mitochondrion"/>
    <property type="evidence" value="ECO:0007669"/>
    <property type="project" value="TreeGrafter"/>
</dbReference>
<sequence>MAWETTRRRLVRKVNSKYIYGRIPLLHTVVLFIEVTLLARLTTKFSVYYEDRPVMTMMITNAILGGMADTVAQLITAINARKPLKPGGLSKHDPLSIELHELDRKDGLLGKDFEKRGMAFPFDFERLVRFMAYGFAIAPAQFKWFRWLEELFPITKESALVPALKRVVCDQLLWAPLSVLAFFVFMTVTEGGGRRAITAKLKDMYFRTLMTSYLIWPAVQIVNFRLMPIQLQLPFVSCVSIAWTAYLSLANASDVTDSAFGEHWAG</sequence>